<dbReference type="CDD" id="cd04692">
    <property type="entry name" value="NUDIX_Hydrolase"/>
    <property type="match status" value="1"/>
</dbReference>
<dbReference type="GO" id="GO:0016787">
    <property type="term" value="F:hydrolase activity"/>
    <property type="evidence" value="ECO:0007669"/>
    <property type="project" value="UniProtKB-KW"/>
</dbReference>
<name>A0A081LCM6_9BACI</name>
<dbReference type="PROSITE" id="PS51462">
    <property type="entry name" value="NUDIX"/>
    <property type="match status" value="1"/>
</dbReference>
<dbReference type="PANTHER" id="PTHR10885:SF0">
    <property type="entry name" value="ISOPENTENYL-DIPHOSPHATE DELTA-ISOMERASE"/>
    <property type="match status" value="1"/>
</dbReference>
<accession>A0A081LCM6</accession>
<feature type="domain" description="Nudix hydrolase" evidence="1">
    <location>
        <begin position="29"/>
        <end position="177"/>
    </location>
</feature>
<dbReference type="PANTHER" id="PTHR10885">
    <property type="entry name" value="ISOPENTENYL-DIPHOSPHATE DELTA-ISOMERASE"/>
    <property type="match status" value="1"/>
</dbReference>
<dbReference type="Pfam" id="PF00293">
    <property type="entry name" value="NUDIX"/>
    <property type="match status" value="1"/>
</dbReference>
<dbReference type="Gene3D" id="3.90.79.10">
    <property type="entry name" value="Nucleoside Triphosphate Pyrophosphohydrolase"/>
    <property type="match status" value="1"/>
</dbReference>
<keyword evidence="2" id="KW-0378">Hydrolase</keyword>
<protein>
    <submittedName>
        <fullName evidence="2">Hydrolase</fullName>
    </submittedName>
</protein>
<proteinExistence type="predicted"/>
<keyword evidence="3" id="KW-1185">Reference proteome</keyword>
<gene>
    <name evidence="2" type="ORF">BA70_17475</name>
</gene>
<sequence length="208" mass="24278">MEHEKLSIMNDQHETIGVATRSDVHAQGLWHETFHFWLLKREHGTVYLYFQLRSPAKKDFPSLFDITAAGHLLAVEQPSDGLREIEEELGLSIPFKDLTYTGIIQDEIHLPPFIDREFCHVYLYVNQGEPMNVQLQKEEVAGLYRTRFIDAQQLLTGLCERIQVEGFEMNAAGEQREESREVDVHDFVPHEPAYYQHLFHAINQFLKQ</sequence>
<evidence type="ECO:0000313" key="3">
    <source>
        <dbReference type="Proteomes" id="UP000028091"/>
    </source>
</evidence>
<dbReference type="Proteomes" id="UP000028091">
    <property type="component" value="Unassembled WGS sequence"/>
</dbReference>
<organism evidence="2 3">
    <name type="scientific">Bacillus zhangzhouensis</name>
    <dbReference type="NCBI Taxonomy" id="1178540"/>
    <lineage>
        <taxon>Bacteria</taxon>
        <taxon>Bacillati</taxon>
        <taxon>Bacillota</taxon>
        <taxon>Bacilli</taxon>
        <taxon>Bacillales</taxon>
        <taxon>Bacillaceae</taxon>
        <taxon>Bacillus</taxon>
    </lineage>
</organism>
<dbReference type="EMBL" id="JOTP01000006">
    <property type="protein sequence ID" value="KEP27002.1"/>
    <property type="molecule type" value="Genomic_DNA"/>
</dbReference>
<evidence type="ECO:0000313" key="2">
    <source>
        <dbReference type="EMBL" id="KEP27002.1"/>
    </source>
</evidence>
<reference evidence="2 3" key="1">
    <citation type="submission" date="2012-09" db="EMBL/GenBank/DDBJ databases">
        <title>Genome Sequence of Bacillus sp. DW5-4.</title>
        <authorList>
            <person name="Lai Q."/>
            <person name="Liu Y."/>
            <person name="Shao Z."/>
        </authorList>
    </citation>
    <scope>NUCLEOTIDE SEQUENCE [LARGE SCALE GENOMIC DNA]</scope>
    <source>
        <strain evidence="2 3">DW5-4</strain>
    </source>
</reference>
<dbReference type="eggNOG" id="COG1443">
    <property type="taxonomic scope" value="Bacteria"/>
</dbReference>
<dbReference type="InterPro" id="IPR015797">
    <property type="entry name" value="NUDIX_hydrolase-like_dom_sf"/>
</dbReference>
<dbReference type="RefSeq" id="WP_034320379.1">
    <property type="nucleotide sequence ID" value="NZ_JOTP01000006.1"/>
</dbReference>
<comment type="caution">
    <text evidence="2">The sequence shown here is derived from an EMBL/GenBank/DDBJ whole genome shotgun (WGS) entry which is preliminary data.</text>
</comment>
<evidence type="ECO:0000259" key="1">
    <source>
        <dbReference type="PROSITE" id="PS51462"/>
    </source>
</evidence>
<dbReference type="AlphaFoldDB" id="A0A081LCM6"/>
<dbReference type="InterPro" id="IPR000086">
    <property type="entry name" value="NUDIX_hydrolase_dom"/>
</dbReference>
<dbReference type="SUPFAM" id="SSF55811">
    <property type="entry name" value="Nudix"/>
    <property type="match status" value="1"/>
</dbReference>
<dbReference type="OrthoDB" id="9780586at2"/>